<dbReference type="EMBL" id="MT740725">
    <property type="protein sequence ID" value="QMV32353.1"/>
    <property type="molecule type" value="Genomic_DNA"/>
</dbReference>
<name>A0A7G5B7T0_9CAUD</name>
<gene>
    <name evidence="1" type="ORF">S1_00036</name>
</gene>
<evidence type="ECO:0000313" key="2">
    <source>
        <dbReference type="Proteomes" id="UP000515295"/>
    </source>
</evidence>
<protein>
    <submittedName>
        <fullName evidence="1">Uncharacterized protein</fullName>
    </submittedName>
</protein>
<dbReference type="Proteomes" id="UP000515295">
    <property type="component" value="Segment"/>
</dbReference>
<reference evidence="1 2" key="1">
    <citation type="submission" date="2020-07" db="EMBL/GenBank/DDBJ databases">
        <title>Ralstonia phages.</title>
        <authorList>
            <person name="Trotereau A."/>
            <person name="Boyer C."/>
            <person name="Torres-Barcelo C."/>
        </authorList>
    </citation>
    <scope>NUCLEOTIDE SEQUENCE [LARGE SCALE GENOMIC DNA]</scope>
</reference>
<accession>A0A7G5B7T0</accession>
<evidence type="ECO:0000313" key="1">
    <source>
        <dbReference type="EMBL" id="QMV32353.1"/>
    </source>
</evidence>
<organism evidence="1 2">
    <name type="scientific">Ralstonia phage Adzire</name>
    <dbReference type="NCBI Taxonomy" id="2759711"/>
    <lineage>
        <taxon>Viruses</taxon>
        <taxon>Duplodnaviria</taxon>
        <taxon>Heunggongvirae</taxon>
        <taxon>Uroviricota</taxon>
        <taxon>Caudoviricetes</taxon>
        <taxon>Bakolyvirus</taxon>
        <taxon>Bakolyvirus simangalove</taxon>
    </lineage>
</organism>
<proteinExistence type="predicted"/>
<sequence>MLKTIDIALAGRDADRIVTLTELPALRADTWARAALRALDQDPDDGVVGLALEHSNKAQNNEQARTAARALIRARIGTRPLDLNTLRDWRSIFALQDAAFVLHAGFVVGRKPTELPITFQALMMGESDDLRPSFCSPLVATVLQSGRASYHELDTVLSTEDAFNIVELINLDAYHRWRAAQDTKTT</sequence>